<dbReference type="GO" id="GO:0008757">
    <property type="term" value="F:S-adenosylmethionine-dependent methyltransferase activity"/>
    <property type="evidence" value="ECO:0007669"/>
    <property type="project" value="InterPro"/>
</dbReference>
<evidence type="ECO:0000259" key="2">
    <source>
        <dbReference type="Pfam" id="PF08241"/>
    </source>
</evidence>
<proteinExistence type="predicted"/>
<reference evidence="3 4" key="1">
    <citation type="submission" date="2019-11" db="EMBL/GenBank/DDBJ databases">
        <authorList>
            <person name="Holert J."/>
        </authorList>
    </citation>
    <scope>NUCLEOTIDE SEQUENCE [LARGE SCALE GENOMIC DNA]</scope>
    <source>
        <strain evidence="3">BC5_2</strain>
    </source>
</reference>
<dbReference type="GO" id="GO:0032259">
    <property type="term" value="P:methylation"/>
    <property type="evidence" value="ECO:0007669"/>
    <property type="project" value="UniProtKB-KW"/>
</dbReference>
<keyword evidence="1 3" id="KW-0808">Transferase</keyword>
<evidence type="ECO:0000313" key="4">
    <source>
        <dbReference type="Proteomes" id="UP000434580"/>
    </source>
</evidence>
<dbReference type="Gene3D" id="3.40.50.150">
    <property type="entry name" value="Vaccinia Virus protein VP39"/>
    <property type="match status" value="1"/>
</dbReference>
<feature type="domain" description="Methyltransferase type 11" evidence="2">
    <location>
        <begin position="84"/>
        <end position="182"/>
    </location>
</feature>
<dbReference type="InterPro" id="IPR029063">
    <property type="entry name" value="SAM-dependent_MTases_sf"/>
</dbReference>
<keyword evidence="3" id="KW-0489">Methyltransferase</keyword>
<dbReference type="PANTHER" id="PTHR44068">
    <property type="entry name" value="ZGC:194242"/>
    <property type="match status" value="1"/>
</dbReference>
<evidence type="ECO:0000313" key="3">
    <source>
        <dbReference type="EMBL" id="CAA0121278.1"/>
    </source>
</evidence>
<dbReference type="Proteomes" id="UP000434580">
    <property type="component" value="Unassembled WGS sequence"/>
</dbReference>
<dbReference type="EC" id="2.1.1.157" evidence="3"/>
<evidence type="ECO:0000256" key="1">
    <source>
        <dbReference type="ARBA" id="ARBA00022679"/>
    </source>
</evidence>
<dbReference type="SUPFAM" id="SSF53335">
    <property type="entry name" value="S-adenosyl-L-methionine-dependent methyltransferases"/>
    <property type="match status" value="1"/>
</dbReference>
<protein>
    <submittedName>
        <fullName evidence="3">Sarcosine/dimethylglycine N-methyltransferase</fullName>
        <ecNumber evidence="3">2.1.1.157</ecNumber>
    </submittedName>
</protein>
<dbReference type="EMBL" id="CACSII010000021">
    <property type="protein sequence ID" value="CAA0121278.1"/>
    <property type="molecule type" value="Genomic_DNA"/>
</dbReference>
<dbReference type="PANTHER" id="PTHR44068:SF11">
    <property type="entry name" value="GERANYL DIPHOSPHATE 2-C-METHYLTRANSFERASE"/>
    <property type="match status" value="1"/>
</dbReference>
<accession>A0A5S9QSN4</accession>
<dbReference type="InterPro" id="IPR050447">
    <property type="entry name" value="Erg6_SMT_methyltransf"/>
</dbReference>
<dbReference type="InterPro" id="IPR013216">
    <property type="entry name" value="Methyltransf_11"/>
</dbReference>
<dbReference type="CDD" id="cd02440">
    <property type="entry name" value="AdoMet_MTases"/>
    <property type="match status" value="1"/>
</dbReference>
<organism evidence="3 4">
    <name type="scientific">BD1-7 clade bacterium</name>
    <dbReference type="NCBI Taxonomy" id="2029982"/>
    <lineage>
        <taxon>Bacteria</taxon>
        <taxon>Pseudomonadati</taxon>
        <taxon>Pseudomonadota</taxon>
        <taxon>Gammaproteobacteria</taxon>
        <taxon>Cellvibrionales</taxon>
        <taxon>Spongiibacteraceae</taxon>
        <taxon>BD1-7 clade</taxon>
    </lineage>
</organism>
<dbReference type="Pfam" id="PF08241">
    <property type="entry name" value="Methyltransf_11"/>
    <property type="match status" value="1"/>
</dbReference>
<dbReference type="OrthoDB" id="5731261at2"/>
<dbReference type="AlphaFoldDB" id="A0A5S9QSN4"/>
<gene>
    <name evidence="3" type="ORF">DPBNPPHM_02732</name>
</gene>
<name>A0A5S9QSN4_9GAMM</name>
<sequence>MKQATRLQALSDDETAQAQIVAQYDSVDGHLFYQKVMGADADFSHFGIFQTPIDSLATSAKNSVAVMAQTADQYVSLKGARVADLGSGYGGSARHWVAHFGCDMDCINLCPQQNSRNQQANVEAGLDQQIRVAAGNLLALPDVWTATFDAVNCQDVLCHVYNKREALAQAFRILKPGGVLVFSDIMAGVRATDDMQAAFSQHNVGDIVRLKTYQTLLQECGFEWLGFDDYSNDFGQFSQKMADTLTENRTELMAAGMSEAYLERFLHSLLQRRQLAQQQVFQWGIFCVRKPSLAAD</sequence>